<dbReference type="STRING" id="2594813.A0A395MA44"/>
<evidence type="ECO:0000256" key="2">
    <source>
        <dbReference type="PROSITE-ProRule" id="PRU00221"/>
    </source>
</evidence>
<dbReference type="PROSITE" id="PS50294">
    <property type="entry name" value="WD_REPEATS_REGION"/>
    <property type="match status" value="2"/>
</dbReference>
<dbReference type="InterPro" id="IPR056884">
    <property type="entry name" value="NPHP3-like_N"/>
</dbReference>
<evidence type="ECO:0000313" key="5">
    <source>
        <dbReference type="Proteomes" id="UP000265631"/>
    </source>
</evidence>
<dbReference type="Gene3D" id="2.130.10.10">
    <property type="entry name" value="YVTN repeat-like/Quinoprotein amine dehydrogenase"/>
    <property type="match status" value="2"/>
</dbReference>
<evidence type="ECO:0000259" key="3">
    <source>
        <dbReference type="PROSITE" id="PS50837"/>
    </source>
</evidence>
<comment type="caution">
    <text evidence="4">The sequence shown here is derived from an EMBL/GenBank/DDBJ whole genome shotgun (WGS) entry which is preliminary data.</text>
</comment>
<feature type="domain" description="NACHT" evidence="3">
    <location>
        <begin position="398"/>
        <end position="622"/>
    </location>
</feature>
<reference evidence="4 5" key="1">
    <citation type="journal article" date="2018" name="PLoS Pathog.">
        <title>Evolution of structural diversity of trichothecenes, a family of toxins produced by plant pathogenic and entomopathogenic fungi.</title>
        <authorList>
            <person name="Proctor R.H."/>
            <person name="McCormick S.P."/>
            <person name="Kim H.S."/>
            <person name="Cardoza R.E."/>
            <person name="Stanley A.M."/>
            <person name="Lindo L."/>
            <person name="Kelly A."/>
            <person name="Brown D.W."/>
            <person name="Lee T."/>
            <person name="Vaughan M.M."/>
            <person name="Alexander N.J."/>
            <person name="Busman M."/>
            <person name="Gutierrez S."/>
        </authorList>
    </citation>
    <scope>NUCLEOTIDE SEQUENCE [LARGE SCALE GENOMIC DNA]</scope>
    <source>
        <strain evidence="4 5">NRRL 13405</strain>
    </source>
</reference>
<dbReference type="InterPro" id="IPR007111">
    <property type="entry name" value="NACHT_NTPase"/>
</dbReference>
<keyword evidence="5" id="KW-1185">Reference proteome</keyword>
<dbReference type="SUPFAM" id="SSF81301">
    <property type="entry name" value="Nucleotidyltransferase"/>
    <property type="match status" value="1"/>
</dbReference>
<gene>
    <name evidence="4" type="ORF">FIE12Z_10991</name>
</gene>
<dbReference type="Gene3D" id="3.30.460.10">
    <property type="entry name" value="Beta Polymerase, domain 2"/>
    <property type="match status" value="1"/>
</dbReference>
<evidence type="ECO:0000313" key="4">
    <source>
        <dbReference type="EMBL" id="RFN44797.1"/>
    </source>
</evidence>
<keyword evidence="1" id="KW-0677">Repeat</keyword>
<evidence type="ECO:0000256" key="1">
    <source>
        <dbReference type="ARBA" id="ARBA00022737"/>
    </source>
</evidence>
<name>A0A395MA44_9HYPO</name>
<proteinExistence type="predicted"/>
<sequence>MNSLIEKKNLAFRDVEPGGSPVETFLKVWPRLEPHYGTMVKQLRSALEGALSVRCTISARVKSLSSISKSIERRQIHRKEQYKTVDEIFDDLHDLAGFRIVVDYPSGISLANAFVTKNFQVNSTNLFNADREVPDAWKPTFGSFQSENHHVLLHPGAKYPLSPFCGILFEIQIFSLAESLYNRLAHPLLYKKSSGQLSIKEQKMIDVTHGLSLCYWICLSCMEDRLEGERTEGIPSPIQKVAQLDGDQAVDMESVVKATPYPMPAPGARIPIEKCLDSVKDLSEEAMSADQLHSRLSVLLTGSSQTATTNANYGSGHIVQNYGSGTYNNSNNTYNSGGGNISFAKDDTEDEIRNAFWVTDPQSHKDDIQERKGGLIPESYRWILQGEHFTKWYDQEYSLLWLNGDPGKGKTMSVCGIIDYISASSGSNTILSYFFCDTSDSNSNNATSVLRGIVYSIIFQNSMALSYVRERFKKLSKPLSDQRLAWPVLQKIFIGIFGAIKDQETYLIIDALDECREGRDKLLEFIVKQSSLLPIKWLVSSRKWPVIREILTTFPKLLELSLEDNEKDVSAAVSLYISHQVEELSKIKQYDSQRKKAVEDHLRSKSNNTFLWVSLVCQMLKQIPAWQTMKRLDDSPAGLDALYGRMLEQIQPSSRKEGDLGFDELYAQIISFTLGAFRPLSLDELYCLLDDEEIAVKDLDAIVALCGSFLMIQHRVVYFIHDSAKDYLLNEASGFRFDSKQQHAVLFSQSLGNLTRSLHRNTLHLKSHDTRKVHEGLGSISYQCLHWIPHLIESEPSTATQELMAGSLVDNFLRQKFLLWLEALGHLKSIGLGISGMLKMERMLDNHTSQLKDLVQDEVRFVRYHRFGIEQSPPQGHDDGVGVLAFSNKNYNVATESYDNAIEIWDANNGVLIRTLRHHKGRIRALTFSKNGNLMASSAADGTIKLLDTTSGECTRELIVNDGRSNAWSIAFTHDDQILSCGTHDSVFIWDLKDQTEPHRIGRDDASFAAASVVSSQTNELFLIRDNDVEVWNPVTKMRIRTIRYPVSFSILRRTYGGKSVILSRHGTLLGVIVDNEVKILNPSTLDWVVQISQGSINSAVSPTSDTLALTSGPTINIWDLSSIAHWNSSSPIVDTRPVFSSDGSLAVTGSNTEAELTIWSSCTGDPTAFAGPWHFKWLMPFFSFDGQMLVLPYYKKVHIRHVFKEEVGFMVSFPERHNGNLAFSHDNRWLAVSFRTHVSISQLGHTPFEKIKINSSYYCGVAGCSFSHDSKTLAVHHGKYVDLAPNAKYGSHPIIDQNGTPPLRNSDFAGVVRDSKLQLPRLIVV</sequence>
<dbReference type="InterPro" id="IPR027417">
    <property type="entry name" value="P-loop_NTPase"/>
</dbReference>
<feature type="repeat" description="WD" evidence="2">
    <location>
        <begin position="916"/>
        <end position="957"/>
    </location>
</feature>
<dbReference type="Pfam" id="PF24883">
    <property type="entry name" value="NPHP3_N"/>
    <property type="match status" value="1"/>
</dbReference>
<dbReference type="SUPFAM" id="SSF82171">
    <property type="entry name" value="DPP6 N-terminal domain-like"/>
    <property type="match status" value="1"/>
</dbReference>
<dbReference type="Gene3D" id="3.40.50.300">
    <property type="entry name" value="P-loop containing nucleotide triphosphate hydrolases"/>
    <property type="match status" value="1"/>
</dbReference>
<feature type="repeat" description="WD" evidence="2">
    <location>
        <begin position="874"/>
        <end position="915"/>
    </location>
</feature>
<dbReference type="SMART" id="SM00320">
    <property type="entry name" value="WD40"/>
    <property type="match status" value="4"/>
</dbReference>
<dbReference type="Pfam" id="PF04607">
    <property type="entry name" value="RelA_SpoT"/>
    <property type="match status" value="1"/>
</dbReference>
<protein>
    <submittedName>
        <fullName evidence="4">Vegetative incompatibility protein het-e-1</fullName>
    </submittedName>
</protein>
<dbReference type="PROSITE" id="PS50082">
    <property type="entry name" value="WD_REPEATS_2"/>
    <property type="match status" value="2"/>
</dbReference>
<dbReference type="InterPro" id="IPR043519">
    <property type="entry name" value="NT_sf"/>
</dbReference>
<organism evidence="4 5">
    <name type="scientific">Fusarium flagelliforme</name>
    <dbReference type="NCBI Taxonomy" id="2675880"/>
    <lineage>
        <taxon>Eukaryota</taxon>
        <taxon>Fungi</taxon>
        <taxon>Dikarya</taxon>
        <taxon>Ascomycota</taxon>
        <taxon>Pezizomycotina</taxon>
        <taxon>Sordariomycetes</taxon>
        <taxon>Hypocreomycetidae</taxon>
        <taxon>Hypocreales</taxon>
        <taxon>Nectriaceae</taxon>
        <taxon>Fusarium</taxon>
        <taxon>Fusarium incarnatum-equiseti species complex</taxon>
    </lineage>
</organism>
<dbReference type="InterPro" id="IPR001680">
    <property type="entry name" value="WD40_rpt"/>
</dbReference>
<dbReference type="InterPro" id="IPR007685">
    <property type="entry name" value="RelA_SpoT"/>
</dbReference>
<dbReference type="InterPro" id="IPR015943">
    <property type="entry name" value="WD40/YVTN_repeat-like_dom_sf"/>
</dbReference>
<dbReference type="EMBL" id="PXXK01000397">
    <property type="protein sequence ID" value="RFN44797.1"/>
    <property type="molecule type" value="Genomic_DNA"/>
</dbReference>
<dbReference type="Pfam" id="PF00400">
    <property type="entry name" value="WD40"/>
    <property type="match status" value="2"/>
</dbReference>
<dbReference type="Proteomes" id="UP000265631">
    <property type="component" value="Unassembled WGS sequence"/>
</dbReference>
<dbReference type="GO" id="GO:0015969">
    <property type="term" value="P:guanosine tetraphosphate metabolic process"/>
    <property type="evidence" value="ECO:0007669"/>
    <property type="project" value="InterPro"/>
</dbReference>
<dbReference type="PROSITE" id="PS50837">
    <property type="entry name" value="NACHT"/>
    <property type="match status" value="1"/>
</dbReference>
<dbReference type="SMART" id="SM00954">
    <property type="entry name" value="RelA_SpoT"/>
    <property type="match status" value="1"/>
</dbReference>
<accession>A0A395MA44</accession>
<keyword evidence="2" id="KW-0853">WD repeat</keyword>
<dbReference type="PANTHER" id="PTHR10039:SF5">
    <property type="entry name" value="NACHT DOMAIN-CONTAINING PROTEIN"/>
    <property type="match status" value="1"/>
</dbReference>
<dbReference type="PANTHER" id="PTHR10039">
    <property type="entry name" value="AMELOGENIN"/>
    <property type="match status" value="1"/>
</dbReference>